<feature type="compositionally biased region" description="Basic and acidic residues" evidence="4">
    <location>
        <begin position="319"/>
        <end position="328"/>
    </location>
</feature>
<feature type="compositionally biased region" description="Basic and acidic residues" evidence="4">
    <location>
        <begin position="238"/>
        <end position="247"/>
    </location>
</feature>
<feature type="compositionally biased region" description="Basic and acidic residues" evidence="4">
    <location>
        <begin position="264"/>
        <end position="277"/>
    </location>
</feature>
<feature type="compositionally biased region" description="Polar residues" evidence="4">
    <location>
        <begin position="108"/>
        <end position="118"/>
    </location>
</feature>
<feature type="region of interest" description="Disordered" evidence="4">
    <location>
        <begin position="316"/>
        <end position="336"/>
    </location>
</feature>
<dbReference type="PANTHER" id="PTHR32054:SF31">
    <property type="entry name" value="PROTEIN WEAK CHLOROPLAST MOVEMENT UNDER BLUE LIGHT 1"/>
    <property type="match status" value="1"/>
</dbReference>
<accession>A0ABR2NGZ8</accession>
<evidence type="ECO:0000313" key="6">
    <source>
        <dbReference type="Proteomes" id="UP001396334"/>
    </source>
</evidence>
<feature type="compositionally biased region" description="Basic and acidic residues" evidence="4">
    <location>
        <begin position="1337"/>
        <end position="1389"/>
    </location>
</feature>
<feature type="region of interest" description="Disordered" evidence="4">
    <location>
        <begin position="106"/>
        <end position="247"/>
    </location>
</feature>
<evidence type="ECO:0000256" key="1">
    <source>
        <dbReference type="ARBA" id="ARBA00005485"/>
    </source>
</evidence>
<feature type="compositionally biased region" description="Basic and acidic residues" evidence="4">
    <location>
        <begin position="1426"/>
        <end position="1440"/>
    </location>
</feature>
<dbReference type="InterPro" id="IPR008545">
    <property type="entry name" value="Web"/>
</dbReference>
<feature type="region of interest" description="Disordered" evidence="4">
    <location>
        <begin position="361"/>
        <end position="395"/>
    </location>
</feature>
<reference evidence="5 6" key="1">
    <citation type="journal article" date="2024" name="G3 (Bethesda)">
        <title>Genome assembly of Hibiscus sabdariffa L. provides insights into metabolisms of medicinal natural products.</title>
        <authorList>
            <person name="Kim T."/>
        </authorList>
    </citation>
    <scope>NUCLEOTIDE SEQUENCE [LARGE SCALE GENOMIC DNA]</scope>
    <source>
        <strain evidence="5">TK-2024</strain>
        <tissue evidence="5">Old leaves</tissue>
    </source>
</reference>
<evidence type="ECO:0000256" key="3">
    <source>
        <dbReference type="SAM" id="Coils"/>
    </source>
</evidence>
<protein>
    <recommendedName>
        <fullName evidence="7">Protein WEAK CHLOROPLAST MOVEMENT UNDER BLUE LIGHT 1</fullName>
    </recommendedName>
</protein>
<feature type="region of interest" description="Disordered" evidence="4">
    <location>
        <begin position="1093"/>
        <end position="1112"/>
    </location>
</feature>
<comment type="similarity">
    <text evidence="1">Belongs to the WEB family.</text>
</comment>
<feature type="region of interest" description="Disordered" evidence="4">
    <location>
        <begin position="459"/>
        <end position="479"/>
    </location>
</feature>
<evidence type="ECO:0000256" key="2">
    <source>
        <dbReference type="ARBA" id="ARBA00023054"/>
    </source>
</evidence>
<feature type="coiled-coil region" evidence="3">
    <location>
        <begin position="848"/>
        <end position="926"/>
    </location>
</feature>
<evidence type="ECO:0000313" key="5">
    <source>
        <dbReference type="EMBL" id="KAK8975346.1"/>
    </source>
</evidence>
<gene>
    <name evidence="5" type="ORF">V6N11_063308</name>
</gene>
<organism evidence="5 6">
    <name type="scientific">Hibiscus sabdariffa</name>
    <name type="common">roselle</name>
    <dbReference type="NCBI Taxonomy" id="183260"/>
    <lineage>
        <taxon>Eukaryota</taxon>
        <taxon>Viridiplantae</taxon>
        <taxon>Streptophyta</taxon>
        <taxon>Embryophyta</taxon>
        <taxon>Tracheophyta</taxon>
        <taxon>Spermatophyta</taxon>
        <taxon>Magnoliopsida</taxon>
        <taxon>eudicotyledons</taxon>
        <taxon>Gunneridae</taxon>
        <taxon>Pentapetalae</taxon>
        <taxon>rosids</taxon>
        <taxon>malvids</taxon>
        <taxon>Malvales</taxon>
        <taxon>Malvaceae</taxon>
        <taxon>Malvoideae</taxon>
        <taxon>Hibiscus</taxon>
    </lineage>
</organism>
<feature type="compositionally biased region" description="Low complexity" evidence="4">
    <location>
        <begin position="704"/>
        <end position="715"/>
    </location>
</feature>
<feature type="region of interest" description="Disordered" evidence="4">
    <location>
        <begin position="698"/>
        <end position="728"/>
    </location>
</feature>
<feature type="region of interest" description="Disordered" evidence="4">
    <location>
        <begin position="1326"/>
        <end position="1443"/>
    </location>
</feature>
<feature type="region of interest" description="Disordered" evidence="4">
    <location>
        <begin position="523"/>
        <end position="581"/>
    </location>
</feature>
<feature type="compositionally biased region" description="Polar residues" evidence="4">
    <location>
        <begin position="143"/>
        <end position="171"/>
    </location>
</feature>
<name>A0ABR2NGZ8_9ROSI</name>
<evidence type="ECO:0008006" key="7">
    <source>
        <dbReference type="Google" id="ProtNLM"/>
    </source>
</evidence>
<dbReference type="EMBL" id="JBBPBN010000147">
    <property type="protein sequence ID" value="KAK8975346.1"/>
    <property type="molecule type" value="Genomic_DNA"/>
</dbReference>
<dbReference type="Proteomes" id="UP001396334">
    <property type="component" value="Unassembled WGS sequence"/>
</dbReference>
<keyword evidence="2 3" id="KW-0175">Coiled coil</keyword>
<evidence type="ECO:0000256" key="4">
    <source>
        <dbReference type="SAM" id="MobiDB-lite"/>
    </source>
</evidence>
<feature type="compositionally biased region" description="Polar residues" evidence="4">
    <location>
        <begin position="463"/>
        <end position="476"/>
    </location>
</feature>
<keyword evidence="6" id="KW-1185">Reference proteome</keyword>
<feature type="compositionally biased region" description="Basic and acidic residues" evidence="4">
    <location>
        <begin position="369"/>
        <end position="381"/>
    </location>
</feature>
<feature type="compositionally biased region" description="Low complexity" evidence="4">
    <location>
        <begin position="1409"/>
        <end position="1418"/>
    </location>
</feature>
<dbReference type="Pfam" id="PF05701">
    <property type="entry name" value="WEMBL"/>
    <property type="match status" value="1"/>
</dbReference>
<feature type="region of interest" description="Disordered" evidence="4">
    <location>
        <begin position="264"/>
        <end position="284"/>
    </location>
</feature>
<sequence length="1469" mass="161826">MSVVDREQAVSIKPIDVGTQLGVALQQLSPTNQLVCTSIDGTLFSNVNLDVHSDLPVVCESANQLVDDESVVAEFPPLQMGNSHAMTPRCNSLPYSCMENLMPGEIPQSESSLSSIGIHTSGEVPNGNGTEQPDSDLLVMESSLRNASDDPSNAQEEYTTISATSTSSPGIDQTEKDNQMEDFKTRGIDDDSYEQISQKTGSVDVPQILVEDRSDFPTASDSKIGDSENSRSEISLPPDEHISQKADSIDVSHIHVKDEIVRPTSSDRKIGDSENGHLESPGEISLPFLPPDEHISQKTDSVGVSHIEHKTALPTTSDSKIEVSENGHLESPGEFSFPPDDQISQKTGFVGVSHIHVEDGSALPMASDPKIRDSENDHLESPSEISLPPDEQTSQMNDFVGISHIHVENESALPTTFDPKIGVFENGHLESPREISLPPDEQISQKTNHVVVSHIHVEDESALPTSSNPKIGTSENGRLESPGEISLPLDEQISQKTGFVSVSYIHVEDGSVLPTTFDPKIRDSKNDHLESPGEISIPSDEQISQKTSTVGVSHRNCLPTPSDPNIGVSENGHLESPGEISLPSDEQISQKTHSVGVSHIHVEDESVLPTASDPKIGDCENGHLESLGQISLRLEEQISQKTGSMYVSYIHVNDGSVLPNASDPKIVDSENGNLVSPGKVSLPSVDVDGVALESRNCVTDGHQSESAHSSASFESKSNHHVKPPSGLTKPHLKVAIVAAGSSQDTLNGQRSQDAAFVSSSHYLMDDNTSSTPKVNNSKAEDAIKQMSNHSLRHLKITSSIDDSPRYDSARFAKQFDISRIHIDTTAPFDSVKEAVSKFGEIADWKAHRKQAVERRMFVERHLEKMQQEIPEYRKQLEDVEETKMQVLKELESTKRQVEELKLSLEKAQTEENQARQDSELAKLRVQEMEQGIVGEASVAAKAQLEVAKARHSHAVSELISINEELETLRKDYISLITERDIAVKKAEEAISASKEIEKMVEKLSIELIATKEALDSTHAAHLEAEDKKIGATMAREQDTHFWEKEVKLAEEEVQSLTQQIQSTKDMKLKLDIALALLVDLKAELADYKENKNRKELDRHSNDSQTSDTRTHDDIQDAVASAKKELEEVKINIEKVTAEVDCLRVTADSLKSELEKEKSALAALKQREGMASVVVASLEAELDKSHTEIAVVQAKEKETREKMEELPKQLQKAAREADEAKSQTQIAREEFCNAKEEAERAKATASVLDSKLLAAQKEIQAAKAAQKLALAAINALRKSESARQTENANSPGGVVLPIDEYHELNKRAHEAEEQATLRVEAFITQIEQAKQSKSKSTKRLEEVKQEMAERKEALRSAMKKAEKARQGKLAVEQDLRKWRAEHEQQRKAKESSNGGKPPTENVEEKKENNDTAADNTNENPEAQVNGDKTETEEPSSEEVKVVKKKRRALFPKIFMFLSRRRSHRSSSRKL</sequence>
<comment type="caution">
    <text evidence="5">The sequence shown here is derived from an EMBL/GenBank/DDBJ whole genome shotgun (WGS) entry which is preliminary data.</text>
</comment>
<feature type="compositionally biased region" description="Polar residues" evidence="4">
    <location>
        <begin position="539"/>
        <end position="551"/>
    </location>
</feature>
<proteinExistence type="inferred from homology"/>
<dbReference type="PANTHER" id="PTHR32054">
    <property type="entry name" value="HEAVY CHAIN, PUTATIVE, EXPRESSED-RELATED-RELATED"/>
    <property type="match status" value="1"/>
</dbReference>
<feature type="compositionally biased region" description="Basic and acidic residues" evidence="4">
    <location>
        <begin position="173"/>
        <end position="189"/>
    </location>
</feature>